<dbReference type="Proteomes" id="UP000183918">
    <property type="component" value="Unassembled WGS sequence"/>
</dbReference>
<dbReference type="InterPro" id="IPR017938">
    <property type="entry name" value="Riboflavin_synthase-like_b-brl"/>
</dbReference>
<dbReference type="HAMAP" id="MF_01211">
    <property type="entry name" value="DHODB_Fe_S_bind"/>
    <property type="match status" value="1"/>
</dbReference>
<dbReference type="PANTHER" id="PTHR43513">
    <property type="entry name" value="DIHYDROOROTATE DEHYDROGENASE B (NAD(+)), ELECTRON TRANSFER SUBUNIT"/>
    <property type="match status" value="1"/>
</dbReference>
<evidence type="ECO:0000256" key="8">
    <source>
        <dbReference type="ARBA" id="ARBA00022982"/>
    </source>
</evidence>
<dbReference type="Pfam" id="PF10418">
    <property type="entry name" value="DHODB_Fe-S_bind"/>
    <property type="match status" value="1"/>
</dbReference>
<dbReference type="PROSITE" id="PS51384">
    <property type="entry name" value="FAD_FR"/>
    <property type="match status" value="1"/>
</dbReference>
<dbReference type="InterPro" id="IPR039261">
    <property type="entry name" value="FNR_nucleotide-bd"/>
</dbReference>
<dbReference type="PIRSF" id="PIRSF006816">
    <property type="entry name" value="Cyc3_hyd_g"/>
    <property type="match status" value="1"/>
</dbReference>
<comment type="function">
    <text evidence="11">Responsible for channeling the electrons from the oxidation of dihydroorotate from the FMN redox center in the PyrD type B subunit to the ultimate electron acceptor NAD(+).</text>
</comment>
<evidence type="ECO:0000256" key="11">
    <source>
        <dbReference type="HAMAP-Rule" id="MF_01211"/>
    </source>
</evidence>
<dbReference type="InterPro" id="IPR050353">
    <property type="entry name" value="PyrK_electron_transfer"/>
</dbReference>
<dbReference type="PANTHER" id="PTHR43513:SF3">
    <property type="entry name" value="DIHYDROOROTATE DEHYDROGENASE B (NAD(+)), ELECTRON TRANSFER SUBUNIT-RELATED"/>
    <property type="match status" value="1"/>
</dbReference>
<comment type="subunit">
    <text evidence="11">Heterotetramer of 2 PyrK and 2 PyrD type B subunits.</text>
</comment>
<dbReference type="Pfam" id="PF00175">
    <property type="entry name" value="NAD_binding_1"/>
    <property type="match status" value="1"/>
</dbReference>
<evidence type="ECO:0000256" key="10">
    <source>
        <dbReference type="ARBA" id="ARBA00023014"/>
    </source>
</evidence>
<dbReference type="GO" id="GO:0044205">
    <property type="term" value="P:'de novo' UMP biosynthetic process"/>
    <property type="evidence" value="ECO:0007669"/>
    <property type="project" value="UniProtKB-UniRule"/>
</dbReference>
<dbReference type="AlphaFoldDB" id="A0A1H3IB39"/>
<protein>
    <recommendedName>
        <fullName evidence="11">Dihydroorotate dehydrogenase B (NAD(+)), electron transfer subunit</fullName>
    </recommendedName>
    <alternativeName>
        <fullName evidence="11">Dihydroorotate oxidase B, electron transfer subunit</fullName>
    </alternativeName>
</protein>
<name>A0A1H3IB39_9FIRM</name>
<feature type="binding site" evidence="11 13">
    <location>
        <position position="245"/>
    </location>
    <ligand>
        <name>[2Fe-2S] cluster</name>
        <dbReference type="ChEBI" id="CHEBI:190135"/>
    </ligand>
</feature>
<evidence type="ECO:0000313" key="16">
    <source>
        <dbReference type="Proteomes" id="UP000183918"/>
    </source>
</evidence>
<keyword evidence="7 11" id="KW-0665">Pyrimidine biosynthesis</keyword>
<evidence type="ECO:0000256" key="2">
    <source>
        <dbReference type="ARBA" id="ARBA00022448"/>
    </source>
</evidence>
<keyword evidence="3 11" id="KW-0285">Flavoprotein</keyword>
<feature type="binding site" evidence="11 13">
    <location>
        <position position="226"/>
    </location>
    <ligand>
        <name>[2Fe-2S] cluster</name>
        <dbReference type="ChEBI" id="CHEBI:190135"/>
    </ligand>
</feature>
<dbReference type="CDD" id="cd06218">
    <property type="entry name" value="DHOD_e_trans"/>
    <property type="match status" value="1"/>
</dbReference>
<dbReference type="STRING" id="1122142.SAMN02910414_01125"/>
<evidence type="ECO:0000259" key="14">
    <source>
        <dbReference type="PROSITE" id="PS51384"/>
    </source>
</evidence>
<keyword evidence="2 11" id="KW-0813">Transport</keyword>
<keyword evidence="16" id="KW-1185">Reference proteome</keyword>
<dbReference type="GO" id="GO:0016491">
    <property type="term" value="F:oxidoreductase activity"/>
    <property type="evidence" value="ECO:0007669"/>
    <property type="project" value="InterPro"/>
</dbReference>
<keyword evidence="5 11" id="KW-0479">Metal-binding</keyword>
<keyword evidence="8 11" id="KW-0249">Electron transport</keyword>
<keyword evidence="4 11" id="KW-0001">2Fe-2S</keyword>
<evidence type="ECO:0000256" key="9">
    <source>
        <dbReference type="ARBA" id="ARBA00023004"/>
    </source>
</evidence>
<comment type="pathway">
    <text evidence="11">Pyrimidine metabolism; UMP biosynthesis via de novo pathway; orotate from (S)-dihydroorotate (NAD(+) route): step 1/1.</text>
</comment>
<dbReference type="EMBL" id="FNPG01000011">
    <property type="protein sequence ID" value="SDY24941.1"/>
    <property type="molecule type" value="Genomic_DNA"/>
</dbReference>
<dbReference type="InterPro" id="IPR019480">
    <property type="entry name" value="Dihydroorotate_DH_Fe-S-bd"/>
</dbReference>
<evidence type="ECO:0000256" key="13">
    <source>
        <dbReference type="PIRSR" id="PIRSR006816-2"/>
    </source>
</evidence>
<dbReference type="GO" id="GO:0050660">
    <property type="term" value="F:flavin adenine dinucleotide binding"/>
    <property type="evidence" value="ECO:0007669"/>
    <property type="project" value="InterPro"/>
</dbReference>
<dbReference type="SUPFAM" id="SSF63380">
    <property type="entry name" value="Riboflavin synthase domain-like"/>
    <property type="match status" value="1"/>
</dbReference>
<dbReference type="GO" id="GO:0046872">
    <property type="term" value="F:metal ion binding"/>
    <property type="evidence" value="ECO:0007669"/>
    <property type="project" value="UniProtKB-KW"/>
</dbReference>
<feature type="binding site" evidence="12">
    <location>
        <begin position="70"/>
        <end position="72"/>
    </location>
    <ligand>
        <name>FAD</name>
        <dbReference type="ChEBI" id="CHEBI:57692"/>
    </ligand>
</feature>
<proteinExistence type="inferred from homology"/>
<keyword evidence="9 11" id="KW-0408">Iron</keyword>
<feature type="binding site" evidence="11 13">
    <location>
        <position position="218"/>
    </location>
    <ligand>
        <name>[2Fe-2S] cluster</name>
        <dbReference type="ChEBI" id="CHEBI:190135"/>
    </ligand>
</feature>
<feature type="domain" description="FAD-binding FR-type" evidence="14">
    <location>
        <begin position="3"/>
        <end position="102"/>
    </location>
</feature>
<dbReference type="InterPro" id="IPR001433">
    <property type="entry name" value="OxRdtase_FAD/NAD-bd"/>
</dbReference>
<dbReference type="UniPathway" id="UPA00070">
    <property type="reaction ID" value="UER00945"/>
</dbReference>
<organism evidence="15 16">
    <name type="scientific">Lachnobacterium bovis DSM 14045</name>
    <dbReference type="NCBI Taxonomy" id="1122142"/>
    <lineage>
        <taxon>Bacteria</taxon>
        <taxon>Bacillati</taxon>
        <taxon>Bacillota</taxon>
        <taxon>Clostridia</taxon>
        <taxon>Lachnospirales</taxon>
        <taxon>Lachnospiraceae</taxon>
        <taxon>Lachnobacterium</taxon>
    </lineage>
</organism>
<dbReference type="InterPro" id="IPR037117">
    <property type="entry name" value="Dihydroorotate_DH_ele_sf"/>
</dbReference>
<evidence type="ECO:0000256" key="12">
    <source>
        <dbReference type="PIRSR" id="PIRSR006816-1"/>
    </source>
</evidence>
<dbReference type="Gene3D" id="2.10.240.10">
    <property type="entry name" value="Dihydroorotate dehydrogenase, electron transfer subunit"/>
    <property type="match status" value="1"/>
</dbReference>
<evidence type="ECO:0000256" key="1">
    <source>
        <dbReference type="ARBA" id="ARBA00006422"/>
    </source>
</evidence>
<dbReference type="OrthoDB" id="9789468at2"/>
<gene>
    <name evidence="11" type="primary">pyrK</name>
    <name evidence="15" type="ORF">SAMN02910414_01125</name>
</gene>
<dbReference type="InterPro" id="IPR012165">
    <property type="entry name" value="Cyt_c3_hydrogenase_gsu"/>
</dbReference>
<dbReference type="Gene3D" id="2.40.30.10">
    <property type="entry name" value="Translation factors"/>
    <property type="match status" value="1"/>
</dbReference>
<dbReference type="SUPFAM" id="SSF52343">
    <property type="entry name" value="Ferredoxin reductase-like, C-terminal NADP-linked domain"/>
    <property type="match status" value="1"/>
</dbReference>
<dbReference type="InterPro" id="IPR023455">
    <property type="entry name" value="Dihydroorotate_DHASE_ETsu"/>
</dbReference>
<dbReference type="Gene3D" id="3.40.50.80">
    <property type="entry name" value="Nucleotide-binding domain of ferredoxin-NADP reductase (FNR) module"/>
    <property type="match status" value="1"/>
</dbReference>
<reference evidence="15 16" key="1">
    <citation type="submission" date="2016-10" db="EMBL/GenBank/DDBJ databases">
        <authorList>
            <person name="de Groot N.N."/>
        </authorList>
    </citation>
    <scope>NUCLEOTIDE SEQUENCE [LARGE SCALE GENOMIC DNA]</scope>
    <source>
        <strain evidence="15 16">DSM 14045</strain>
    </source>
</reference>
<feature type="binding site" evidence="11 12">
    <location>
        <begin position="77"/>
        <end position="78"/>
    </location>
    <ligand>
        <name>FAD</name>
        <dbReference type="ChEBI" id="CHEBI:57692"/>
    </ligand>
</feature>
<feature type="binding site" evidence="11 13">
    <location>
        <position position="223"/>
    </location>
    <ligand>
        <name>[2Fe-2S] cluster</name>
        <dbReference type="ChEBI" id="CHEBI:190135"/>
    </ligand>
</feature>
<comment type="cofactor">
    <cofactor evidence="13">
        <name>[2Fe-2S] cluster</name>
        <dbReference type="ChEBI" id="CHEBI:190135"/>
    </cofactor>
    <text evidence="13">Binds 1 [2Fe-2S] cluster per subunit.</text>
</comment>
<evidence type="ECO:0000256" key="6">
    <source>
        <dbReference type="ARBA" id="ARBA00022827"/>
    </source>
</evidence>
<evidence type="ECO:0000256" key="4">
    <source>
        <dbReference type="ARBA" id="ARBA00022714"/>
    </source>
</evidence>
<evidence type="ECO:0000313" key="15">
    <source>
        <dbReference type="EMBL" id="SDY24941.1"/>
    </source>
</evidence>
<evidence type="ECO:0000256" key="5">
    <source>
        <dbReference type="ARBA" id="ARBA00022723"/>
    </source>
</evidence>
<dbReference type="eggNOG" id="COG0543">
    <property type="taxonomic scope" value="Bacteria"/>
</dbReference>
<keyword evidence="6 11" id="KW-0274">FAD</keyword>
<keyword evidence="10 11" id="KW-0411">Iron-sulfur</keyword>
<sequence length="258" mass="28312">MAIYKEEAIVLSNEKLSEGVYSIVLKTKDIAKEAIAGQFVSVYCNDSSRILPRPISLCEIDKNENTIRIVFRTVGKGTSEFAKYVPDTKVTVLGPLGNGYDLSKQYENVLVIGGGIGIPPMLQLARNISGKKQIVVGYRSKNDMFLYKELQKEAEVFVATDDGSYQTNGTVLDAIAENDLKADAIMACGPMPMLKALKKYSEEKGIDCFISLEERMACGIGACLGCVTKTKKKDHHSKVHNARICTEGPVFDAREVDI</sequence>
<dbReference type="GO" id="GO:0009055">
    <property type="term" value="F:electron transfer activity"/>
    <property type="evidence" value="ECO:0007669"/>
    <property type="project" value="UniProtKB-UniRule"/>
</dbReference>
<feature type="binding site" evidence="11 12">
    <location>
        <begin position="53"/>
        <end position="56"/>
    </location>
    <ligand>
        <name>FAD</name>
        <dbReference type="ChEBI" id="CHEBI:57692"/>
    </ligand>
</feature>
<evidence type="ECO:0000256" key="3">
    <source>
        <dbReference type="ARBA" id="ARBA00022630"/>
    </source>
</evidence>
<comment type="similarity">
    <text evidence="1 11">Belongs to the PyrK family.</text>
</comment>
<evidence type="ECO:0000256" key="7">
    <source>
        <dbReference type="ARBA" id="ARBA00022975"/>
    </source>
</evidence>
<accession>A0A1H3IB39</accession>
<comment type="caution">
    <text evidence="11">Lacks conserved residue(s) required for the propagation of feature annotation.</text>
</comment>
<comment type="cofactor">
    <cofactor evidence="11 12">
        <name>FAD</name>
        <dbReference type="ChEBI" id="CHEBI:57692"/>
    </cofactor>
    <text evidence="11 12">Binds 1 FAD per subunit.</text>
</comment>
<dbReference type="RefSeq" id="WP_074716927.1">
    <property type="nucleotide sequence ID" value="NZ_FNPG01000011.1"/>
</dbReference>
<comment type="cofactor">
    <cofactor evidence="11">
        <name>[2Fe-2S] cluster</name>
        <dbReference type="ChEBI" id="CHEBI:190135"/>
    </cofactor>
    <text evidence="11">Binds 1 [2Fe-2S] cluster per subunit.</text>
</comment>
<dbReference type="InterPro" id="IPR017927">
    <property type="entry name" value="FAD-bd_FR_type"/>
</dbReference>
<dbReference type="GO" id="GO:0051537">
    <property type="term" value="F:2 iron, 2 sulfur cluster binding"/>
    <property type="evidence" value="ECO:0007669"/>
    <property type="project" value="UniProtKB-KW"/>
</dbReference>